<name>A0ABV7ZYL5_9GAMM</name>
<reference evidence="11" key="1">
    <citation type="journal article" date="2019" name="Int. J. Syst. Evol. Microbiol.">
        <title>The Global Catalogue of Microorganisms (GCM) 10K type strain sequencing project: providing services to taxonomists for standard genome sequencing and annotation.</title>
        <authorList>
            <consortium name="The Broad Institute Genomics Platform"/>
            <consortium name="The Broad Institute Genome Sequencing Center for Infectious Disease"/>
            <person name="Wu L."/>
            <person name="Ma J."/>
        </authorList>
    </citation>
    <scope>NUCLEOTIDE SEQUENCE [LARGE SCALE GENOMIC DNA]</scope>
    <source>
        <strain evidence="11">IBRC 10765</strain>
    </source>
</reference>
<evidence type="ECO:0000256" key="6">
    <source>
        <dbReference type="ARBA" id="ARBA00022884"/>
    </source>
</evidence>
<proteinExistence type="inferred from homology"/>
<evidence type="ECO:0000259" key="8">
    <source>
        <dbReference type="Pfam" id="PF00588"/>
    </source>
</evidence>
<evidence type="ECO:0000256" key="2">
    <source>
        <dbReference type="ARBA" id="ARBA00022603"/>
    </source>
</evidence>
<keyword evidence="6 7" id="KW-0694">RNA-binding</keyword>
<protein>
    <recommendedName>
        <fullName evidence="7">tRNA (guanosine(18)-2'-O)-methyltransferase</fullName>
        <ecNumber evidence="7">2.1.1.34</ecNumber>
    </recommendedName>
    <alternativeName>
        <fullName evidence="7">tRNA [Gm18] methyltransferase</fullName>
    </alternativeName>
</protein>
<dbReference type="SUPFAM" id="SSF75217">
    <property type="entry name" value="alpha/beta knot"/>
    <property type="match status" value="1"/>
</dbReference>
<keyword evidence="5 7" id="KW-0819">tRNA processing</keyword>
<comment type="catalytic activity">
    <reaction evidence="7">
        <text>guanosine(18) in tRNA + S-adenosyl-L-methionine = 2'-O-methylguanosine(18) in tRNA + S-adenosyl-L-homocysteine + H(+)</text>
        <dbReference type="Rhea" id="RHEA:20077"/>
        <dbReference type="Rhea" id="RHEA-COMP:10190"/>
        <dbReference type="Rhea" id="RHEA-COMP:10192"/>
        <dbReference type="ChEBI" id="CHEBI:15378"/>
        <dbReference type="ChEBI" id="CHEBI:57856"/>
        <dbReference type="ChEBI" id="CHEBI:59789"/>
        <dbReference type="ChEBI" id="CHEBI:74269"/>
        <dbReference type="ChEBI" id="CHEBI:74445"/>
        <dbReference type="EC" id="2.1.1.34"/>
    </reaction>
</comment>
<feature type="binding site" evidence="7">
    <location>
        <position position="140"/>
    </location>
    <ligand>
        <name>S-adenosyl-L-methionine</name>
        <dbReference type="ChEBI" id="CHEBI:59789"/>
    </ligand>
</feature>
<organism evidence="10 11">
    <name type="scientific">Saccharospirillum mangrovi</name>
    <dbReference type="NCBI Taxonomy" id="2161747"/>
    <lineage>
        <taxon>Bacteria</taxon>
        <taxon>Pseudomonadati</taxon>
        <taxon>Pseudomonadota</taxon>
        <taxon>Gammaproteobacteria</taxon>
        <taxon>Oceanospirillales</taxon>
        <taxon>Saccharospirillaceae</taxon>
        <taxon>Saccharospirillum</taxon>
    </lineage>
</organism>
<feature type="domain" description="tRNA/rRNA methyltransferase SpoU type" evidence="8">
    <location>
        <begin position="20"/>
        <end position="159"/>
    </location>
</feature>
<dbReference type="EMBL" id="JBHRYR010000003">
    <property type="protein sequence ID" value="MFC3853316.1"/>
    <property type="molecule type" value="Genomic_DNA"/>
</dbReference>
<feature type="domain" description="RNA methyltransferase SpoU/TrmH type C-terminal" evidence="9">
    <location>
        <begin position="164"/>
        <end position="217"/>
    </location>
</feature>
<comment type="similarity">
    <text evidence="7">Belongs to the class IV-like SAM-binding methyltransferase superfamily. RNA methyltransferase TrmH family.</text>
</comment>
<dbReference type="Gene3D" id="3.40.1280.10">
    <property type="match status" value="1"/>
</dbReference>
<dbReference type="Pfam" id="PF12105">
    <property type="entry name" value="SpoU_methylas_C"/>
    <property type="match status" value="1"/>
</dbReference>
<dbReference type="InterPro" id="IPR029028">
    <property type="entry name" value="Alpha/beta_knot_MTases"/>
</dbReference>
<dbReference type="Proteomes" id="UP001595617">
    <property type="component" value="Unassembled WGS sequence"/>
</dbReference>
<keyword evidence="2 7" id="KW-0489">Methyltransferase</keyword>
<evidence type="ECO:0000256" key="3">
    <source>
        <dbReference type="ARBA" id="ARBA00022679"/>
    </source>
</evidence>
<accession>A0ABV7ZYL5</accession>
<evidence type="ECO:0000256" key="4">
    <source>
        <dbReference type="ARBA" id="ARBA00022691"/>
    </source>
</evidence>
<dbReference type="InterPro" id="IPR033671">
    <property type="entry name" value="TrmH"/>
</dbReference>
<dbReference type="InterPro" id="IPR001537">
    <property type="entry name" value="SpoU_MeTrfase"/>
</dbReference>
<dbReference type="PANTHER" id="PTHR43453:SF1">
    <property type="entry name" value="TRNA_RRNA METHYLTRANSFERASE SPOU TYPE DOMAIN-CONTAINING PROTEIN"/>
    <property type="match status" value="1"/>
</dbReference>
<dbReference type="InterPro" id="IPR029026">
    <property type="entry name" value="tRNA_m1G_MTases_N"/>
</dbReference>
<keyword evidence="11" id="KW-1185">Reference proteome</keyword>
<evidence type="ECO:0000256" key="1">
    <source>
        <dbReference type="ARBA" id="ARBA00022555"/>
    </source>
</evidence>
<dbReference type="PANTHER" id="PTHR43453">
    <property type="entry name" value="RRNA METHYLASE-LIKE"/>
    <property type="match status" value="1"/>
</dbReference>
<evidence type="ECO:0000313" key="11">
    <source>
        <dbReference type="Proteomes" id="UP001595617"/>
    </source>
</evidence>
<gene>
    <name evidence="7 10" type="primary">trmH</name>
    <name evidence="10" type="ORF">ACFOOG_10780</name>
</gene>
<dbReference type="EC" id="2.1.1.34" evidence="7"/>
<comment type="caution">
    <text evidence="7">Lacks conserved residue(s) required for the propagation of feature annotation.</text>
</comment>
<evidence type="ECO:0000313" key="10">
    <source>
        <dbReference type="EMBL" id="MFC3853316.1"/>
    </source>
</evidence>
<dbReference type="NCBIfam" id="NF008295">
    <property type="entry name" value="PRK11081.1"/>
    <property type="match status" value="1"/>
</dbReference>
<comment type="caution">
    <text evidence="10">The sequence shown here is derived from an EMBL/GenBank/DDBJ whole genome shotgun (WGS) entry which is preliminary data.</text>
</comment>
<evidence type="ECO:0000259" key="9">
    <source>
        <dbReference type="Pfam" id="PF12105"/>
    </source>
</evidence>
<dbReference type="CDD" id="cd18092">
    <property type="entry name" value="SpoU-like_TrmH"/>
    <property type="match status" value="1"/>
</dbReference>
<keyword evidence="4 7" id="KW-0949">S-adenosyl-L-methionine</keyword>
<dbReference type="Pfam" id="PF00588">
    <property type="entry name" value="SpoU_methylase"/>
    <property type="match status" value="1"/>
</dbReference>
<keyword evidence="1 7" id="KW-0820">tRNA-binding</keyword>
<dbReference type="HAMAP" id="MF_02060">
    <property type="entry name" value="tRNA_methyltr_TrmH"/>
    <property type="match status" value="1"/>
</dbReference>
<dbReference type="InterPro" id="IPR022724">
    <property type="entry name" value="rRNA_MeTrfase_SpoU_C"/>
</dbReference>
<dbReference type="RefSeq" id="WP_380696354.1">
    <property type="nucleotide sequence ID" value="NZ_JBHRYR010000003.1"/>
</dbReference>
<evidence type="ECO:0000256" key="7">
    <source>
        <dbReference type="HAMAP-Rule" id="MF_02060"/>
    </source>
</evidence>
<keyword evidence="3 7" id="KW-0808">Transferase</keyword>
<sequence length="242" mass="27104">MTPERYAKIRQVLDRRQPDLRVLTDGVHKAQNLSAILRTCDAAGVMNLHMVTQPGQRTGIWKRSAGGSARWVKRHLHPDGSHATLALKQQGYRVYAANLSNKAVDYRTLDYTVPCVIVMGAEKTGVSAPVLALTDAEMTIPMMGMVESYNVSVATALILNEAQRQREQAGLYASPSRLSPTEYANTRFEWCHPKLARFCQKNNLAYPALDSEGDVLDPAQWYQDVRARKARNQPKELTDDHL</sequence>
<evidence type="ECO:0000256" key="5">
    <source>
        <dbReference type="ARBA" id="ARBA00022694"/>
    </source>
</evidence>
<comment type="function">
    <text evidence="7">Catalyzes the 2'-O methylation of guanosine at position 18 in tRNA.</text>
</comment>